<reference evidence="2 3" key="1">
    <citation type="submission" date="2015-01" db="EMBL/GenBank/DDBJ databases">
        <title>The Genome Sequence of Exophiala mesophila CBS40295.</title>
        <authorList>
            <consortium name="The Broad Institute Genomics Platform"/>
            <person name="Cuomo C."/>
            <person name="de Hoog S."/>
            <person name="Gorbushina A."/>
            <person name="Stielow B."/>
            <person name="Teixiera M."/>
            <person name="Abouelleil A."/>
            <person name="Chapman S.B."/>
            <person name="Priest M."/>
            <person name="Young S.K."/>
            <person name="Wortman J."/>
            <person name="Nusbaum C."/>
            <person name="Birren B."/>
        </authorList>
    </citation>
    <scope>NUCLEOTIDE SEQUENCE [LARGE SCALE GENOMIC DNA]</scope>
    <source>
        <strain evidence="2 3">CBS 40295</strain>
    </source>
</reference>
<proteinExistence type="predicted"/>
<organism evidence="2 3">
    <name type="scientific">Exophiala mesophila</name>
    <name type="common">Black yeast-like fungus</name>
    <dbReference type="NCBI Taxonomy" id="212818"/>
    <lineage>
        <taxon>Eukaryota</taxon>
        <taxon>Fungi</taxon>
        <taxon>Dikarya</taxon>
        <taxon>Ascomycota</taxon>
        <taxon>Pezizomycotina</taxon>
        <taxon>Eurotiomycetes</taxon>
        <taxon>Chaetothyriomycetidae</taxon>
        <taxon>Chaetothyriales</taxon>
        <taxon>Herpotrichiellaceae</taxon>
        <taxon>Exophiala</taxon>
    </lineage>
</organism>
<feature type="compositionally biased region" description="Basic and acidic residues" evidence="1">
    <location>
        <begin position="1089"/>
        <end position="1118"/>
    </location>
</feature>
<feature type="compositionally biased region" description="Low complexity" evidence="1">
    <location>
        <begin position="51"/>
        <end position="62"/>
    </location>
</feature>
<feature type="region of interest" description="Disordered" evidence="1">
    <location>
        <begin position="48"/>
        <end position="105"/>
    </location>
</feature>
<feature type="region of interest" description="Disordered" evidence="1">
    <location>
        <begin position="1084"/>
        <end position="1118"/>
    </location>
</feature>
<dbReference type="STRING" id="212818.A0A0D2ADR3"/>
<dbReference type="EMBL" id="KN847520">
    <property type="protein sequence ID" value="KIV97008.1"/>
    <property type="molecule type" value="Genomic_DNA"/>
</dbReference>
<feature type="region of interest" description="Disordered" evidence="1">
    <location>
        <begin position="1060"/>
        <end position="1079"/>
    </location>
</feature>
<evidence type="ECO:0000256" key="1">
    <source>
        <dbReference type="SAM" id="MobiDB-lite"/>
    </source>
</evidence>
<dbReference type="HOGENOM" id="CLU_281871_0_0_1"/>
<protein>
    <submittedName>
        <fullName evidence="2">Uncharacterized protein</fullName>
    </submittedName>
</protein>
<dbReference type="AlphaFoldDB" id="A0A0D2ADR3"/>
<gene>
    <name evidence="2" type="ORF">PV10_00817</name>
</gene>
<dbReference type="Proteomes" id="UP000054302">
    <property type="component" value="Unassembled WGS sequence"/>
</dbReference>
<feature type="compositionally biased region" description="Basic and acidic residues" evidence="1">
    <location>
        <begin position="81"/>
        <end position="105"/>
    </location>
</feature>
<evidence type="ECO:0000313" key="3">
    <source>
        <dbReference type="Proteomes" id="UP000054302"/>
    </source>
</evidence>
<dbReference type="RefSeq" id="XP_016228582.1">
    <property type="nucleotide sequence ID" value="XM_016364933.1"/>
</dbReference>
<evidence type="ECO:0000313" key="2">
    <source>
        <dbReference type="EMBL" id="KIV97008.1"/>
    </source>
</evidence>
<accession>A0A0D2ADR3</accession>
<dbReference type="OMA" id="WLELILW"/>
<dbReference type="OrthoDB" id="5341924at2759"/>
<keyword evidence="3" id="KW-1185">Reference proteome</keyword>
<name>A0A0D2ADR3_EXOME</name>
<sequence length="1118" mass="125640">MRRCLCRLQSRPLLTPQNCGRLVELGFTSRRHPCLDLQHAFSTLHSRKLRPAAAQAGSPSGAVRPQSTPRQLPTSSPLKKSKSERSTSKAKPLESKIKASESKTKASVDAQSDIQTWVSRLDKYLPKALRLVDQEEPTLIFKSEDTAKEILVLLTLCYRKTNVDLLAYLVLSQGRHEAVLHLADFLLTSSSSTFALESDELPSNLQWSTPFRDNSIPLIDFDETSFHPGRSSPWPSPFQESADARGKEKSMQAILFTLAKLTLTASKQNEKANDATMRTVQRIIARMHNLDLIPSEVYDYSLPCGPTTIQRPPIMHLLSSRILTSISDAVWNSQQDEAIAQALSSGQSRFQVGRSVPGGPVRPRVSKLRPEAWLEFLLWCCVDGGYTSTGARIINLLQQERGDPWFPVHWCSDEPLDGTAPKVNWAKAKHRFGGPVGRLEGYSNDKPLAEIPPRTISTEVVVALVESFFSSLNVGIKGSGLSTNKVQQGLLDVIKFLEPHYLGSGYFDYLTIRFLQSGCISIANQPDVLSEWTSAMSQMRLMKTVRPRPTLQVNFELDTVMTHSELQVGILQQVLQGQIDRHNTVQAVETFAQIQQHVDLSKLESMDRFLTGDQVAPTTMRPRSQISDARQDYVASHGQLPLYRLAGFLNLVTDARLFGLGDWLRNSRDIDGPLIPVQDFPHLSMIVALIKYADKTKDAPLIRSVISTREKWRLKPSVNTLRALVNAMVSISDWHAADKTLQTLKDAQGGGYGLRNITRIAAKVRFAEAQVEQGREVELHQREVENGFRMLFDILSGKYDGGHADLRIQIRREFCQQIGFILRIFENTRSGMLQELARTFMSMYPSSNQPRLAPGLFNDLLSMVVETDGAAEGRRLFLLFCGDPMSYASHEGELQVIDDLVIPIDSSGKDDSDHDSDLPQPQSTKGPEIWQRIEAIPFEKENSGYIVTNTSSSPTKQSFNPIVIPNLQTLHIIVRRTLLEKAELRGAMQDREGELYHILRWAEHHYKAFGVSRQDIEAETQLPPSLQNTKLSLAQLRRMYSSDRKQLNISERGRVSISGQFLSNRGTTRMPRLPHFGDQSIRLIPRKHPWGEKDKISFEKDMASSENDKTPPEKDKTS</sequence>
<dbReference type="GeneID" id="27318662"/>
<dbReference type="VEuPathDB" id="FungiDB:PV10_00817"/>